<organism evidence="1 2">
    <name type="scientific">Chryseobacterium nakagawai</name>
    <dbReference type="NCBI Taxonomy" id="1241982"/>
    <lineage>
        <taxon>Bacteria</taxon>
        <taxon>Pseudomonadati</taxon>
        <taxon>Bacteroidota</taxon>
        <taxon>Flavobacteriia</taxon>
        <taxon>Flavobacteriales</taxon>
        <taxon>Weeksellaceae</taxon>
        <taxon>Chryseobacterium group</taxon>
        <taxon>Chryseobacterium</taxon>
    </lineage>
</organism>
<protein>
    <recommendedName>
        <fullName evidence="3">Cytochrome c domain-containing protein</fullName>
    </recommendedName>
</protein>
<evidence type="ECO:0000313" key="2">
    <source>
        <dbReference type="Proteomes" id="UP000278288"/>
    </source>
</evidence>
<reference evidence="1 2" key="1">
    <citation type="submission" date="2018-11" db="EMBL/GenBank/DDBJ databases">
        <title>Proposal to divide the Flavobacteriaceae and reorganize its genera based on Amino Acid Identity values calculated from whole genome sequences.</title>
        <authorList>
            <person name="Nicholson A.C."/>
            <person name="Gulvik C.A."/>
            <person name="Whitney A.M."/>
            <person name="Humrighouse B.W."/>
            <person name="Bell M."/>
            <person name="Holmes B."/>
            <person name="Steigerwalt A.G."/>
            <person name="Villarma A."/>
            <person name="Sheth M."/>
            <person name="Batra D."/>
            <person name="Pryor J."/>
            <person name="Bernardet J.-F."/>
            <person name="Hugo C."/>
            <person name="Kampfer P."/>
            <person name="Newman J."/>
            <person name="McQuiston J.R."/>
        </authorList>
    </citation>
    <scope>NUCLEOTIDE SEQUENCE [LARGE SCALE GENOMIC DNA]</scope>
    <source>
        <strain evidence="1 2">G0041</strain>
    </source>
</reference>
<dbReference type="RefSeq" id="WP_123859566.1">
    <property type="nucleotide sequence ID" value="NZ_CP033923.1"/>
</dbReference>
<name>A0AAD1DSI1_CHRNA</name>
<accession>A0AAD1DSI1</accession>
<evidence type="ECO:0008006" key="3">
    <source>
        <dbReference type="Google" id="ProtNLM"/>
    </source>
</evidence>
<dbReference type="Proteomes" id="UP000278288">
    <property type="component" value="Chromosome"/>
</dbReference>
<sequence>MKYLFVFLTIIILFACNQEDSNRKALQNQIDNLQSKLDDSYKPGFGEFMSSVQVHHNKLWFAGKSENWELADFEINEIREILQDIEKYQSARPESQSISMITPAIDSVSSAIQHRDLPQFEHSYMVLTNTCTNCHSATKHEFIQIKIPNKNMFSNQEFKLSP</sequence>
<dbReference type="AlphaFoldDB" id="A0AAD1DSI1"/>
<dbReference type="EMBL" id="CP033923">
    <property type="protein sequence ID" value="AZA92826.1"/>
    <property type="molecule type" value="Genomic_DNA"/>
</dbReference>
<dbReference type="KEGG" id="cnk:EG343_20615"/>
<evidence type="ECO:0000313" key="1">
    <source>
        <dbReference type="EMBL" id="AZA92826.1"/>
    </source>
</evidence>
<proteinExistence type="predicted"/>
<gene>
    <name evidence="1" type="ORF">EG343_20615</name>
</gene>
<keyword evidence="2" id="KW-1185">Reference proteome</keyword>
<dbReference type="PROSITE" id="PS51257">
    <property type="entry name" value="PROKAR_LIPOPROTEIN"/>
    <property type="match status" value="1"/>
</dbReference>